<name>A0A178D141_9EURO</name>
<dbReference type="InterPro" id="IPR007219">
    <property type="entry name" value="XnlR_reg_dom"/>
</dbReference>
<evidence type="ECO:0000256" key="2">
    <source>
        <dbReference type="ARBA" id="ARBA00022833"/>
    </source>
</evidence>
<keyword evidence="3" id="KW-0805">Transcription regulation</keyword>
<dbReference type="PROSITE" id="PS50048">
    <property type="entry name" value="ZN2_CY6_FUNGAL_2"/>
    <property type="match status" value="1"/>
</dbReference>
<dbReference type="SMART" id="SM00066">
    <property type="entry name" value="GAL4"/>
    <property type="match status" value="1"/>
</dbReference>
<dbReference type="EMBL" id="LVCJ01000032">
    <property type="protein sequence ID" value="OAL35212.1"/>
    <property type="molecule type" value="Genomic_DNA"/>
</dbReference>
<dbReference type="GO" id="GO:0008270">
    <property type="term" value="F:zinc ion binding"/>
    <property type="evidence" value="ECO:0007669"/>
    <property type="project" value="InterPro"/>
</dbReference>
<keyword evidence="6" id="KW-0539">Nucleus</keyword>
<dbReference type="InterPro" id="IPR001138">
    <property type="entry name" value="Zn2Cys6_DnaBD"/>
</dbReference>
<keyword evidence="2" id="KW-0862">Zinc</keyword>
<reference evidence="9 10" key="1">
    <citation type="submission" date="2016-03" db="EMBL/GenBank/DDBJ databases">
        <title>The draft genome sequence of Fonsecaea nubica causative agent of cutaneous subcutaneous infection in human host.</title>
        <authorList>
            <person name="Costa F."/>
            <person name="Sybren D.H."/>
            <person name="Raittz R.T."/>
            <person name="Weiss V.A."/>
            <person name="Leao A.C."/>
            <person name="Gomes R."/>
            <person name="De Souza E.M."/>
            <person name="Pedrosa F.O."/>
            <person name="Steffens M.B."/>
            <person name="Bombassaro A."/>
            <person name="Tadra-Sfeir M.Z."/>
            <person name="Moreno L.F."/>
            <person name="Najafzadeh M.J."/>
            <person name="Felipe M.S."/>
            <person name="Teixeira M."/>
            <person name="Sun J."/>
            <person name="Xi L."/>
            <person name="Castro M.A."/>
            <person name="Vicente V.A."/>
        </authorList>
    </citation>
    <scope>NUCLEOTIDE SEQUENCE [LARGE SCALE GENOMIC DNA]</scope>
    <source>
        <strain evidence="9 10">CBS 269.64</strain>
    </source>
</reference>
<keyword evidence="5" id="KW-0804">Transcription</keyword>
<feature type="region of interest" description="Disordered" evidence="7">
    <location>
        <begin position="1"/>
        <end position="23"/>
    </location>
</feature>
<keyword evidence="1" id="KW-0479">Metal-binding</keyword>
<dbReference type="GO" id="GO:0006351">
    <property type="term" value="P:DNA-templated transcription"/>
    <property type="evidence" value="ECO:0007669"/>
    <property type="project" value="InterPro"/>
</dbReference>
<dbReference type="Gene3D" id="4.10.240.10">
    <property type="entry name" value="Zn(2)-C6 fungal-type DNA-binding domain"/>
    <property type="match status" value="1"/>
</dbReference>
<evidence type="ECO:0000256" key="6">
    <source>
        <dbReference type="ARBA" id="ARBA00023242"/>
    </source>
</evidence>
<proteinExistence type="predicted"/>
<gene>
    <name evidence="9" type="ORF">AYO20_05466</name>
</gene>
<dbReference type="CDD" id="cd00067">
    <property type="entry name" value="GAL4"/>
    <property type="match status" value="1"/>
</dbReference>
<dbReference type="RefSeq" id="XP_022500224.1">
    <property type="nucleotide sequence ID" value="XM_022643760.1"/>
</dbReference>
<dbReference type="PROSITE" id="PS00463">
    <property type="entry name" value="ZN2_CY6_FUNGAL_1"/>
    <property type="match status" value="1"/>
</dbReference>
<dbReference type="OrthoDB" id="5121955at2759"/>
<dbReference type="PANTHER" id="PTHR47171">
    <property type="entry name" value="FARA-RELATED"/>
    <property type="match status" value="1"/>
</dbReference>
<dbReference type="AlphaFoldDB" id="A0A178D141"/>
<evidence type="ECO:0000313" key="10">
    <source>
        <dbReference type="Proteomes" id="UP000185904"/>
    </source>
</evidence>
<dbReference type="InterPro" id="IPR036864">
    <property type="entry name" value="Zn2-C6_fun-type_DNA-bd_sf"/>
</dbReference>
<feature type="compositionally biased region" description="Polar residues" evidence="7">
    <location>
        <begin position="71"/>
        <end position="95"/>
    </location>
</feature>
<evidence type="ECO:0000256" key="1">
    <source>
        <dbReference type="ARBA" id="ARBA00022723"/>
    </source>
</evidence>
<keyword evidence="4" id="KW-0238">DNA-binding</keyword>
<dbReference type="GO" id="GO:0000981">
    <property type="term" value="F:DNA-binding transcription factor activity, RNA polymerase II-specific"/>
    <property type="evidence" value="ECO:0007669"/>
    <property type="project" value="InterPro"/>
</dbReference>
<accession>A0A178D141</accession>
<feature type="compositionally biased region" description="Low complexity" evidence="7">
    <location>
        <begin position="668"/>
        <end position="686"/>
    </location>
</feature>
<dbReference type="GeneID" id="34588883"/>
<organism evidence="9 10">
    <name type="scientific">Fonsecaea nubica</name>
    <dbReference type="NCBI Taxonomy" id="856822"/>
    <lineage>
        <taxon>Eukaryota</taxon>
        <taxon>Fungi</taxon>
        <taxon>Dikarya</taxon>
        <taxon>Ascomycota</taxon>
        <taxon>Pezizomycotina</taxon>
        <taxon>Eurotiomycetes</taxon>
        <taxon>Chaetothyriomycetidae</taxon>
        <taxon>Chaetothyriales</taxon>
        <taxon>Herpotrichiellaceae</taxon>
        <taxon>Fonsecaea</taxon>
    </lineage>
</organism>
<evidence type="ECO:0000256" key="4">
    <source>
        <dbReference type="ARBA" id="ARBA00023125"/>
    </source>
</evidence>
<dbReference type="CDD" id="cd12148">
    <property type="entry name" value="fungal_TF_MHR"/>
    <property type="match status" value="1"/>
</dbReference>
<evidence type="ECO:0000259" key="8">
    <source>
        <dbReference type="PROSITE" id="PS50048"/>
    </source>
</evidence>
<dbReference type="InterPro" id="IPR052073">
    <property type="entry name" value="Amide_Lactam_Regulators"/>
</dbReference>
<dbReference type="Pfam" id="PF04082">
    <property type="entry name" value="Fungal_trans"/>
    <property type="match status" value="1"/>
</dbReference>
<evidence type="ECO:0000256" key="3">
    <source>
        <dbReference type="ARBA" id="ARBA00023015"/>
    </source>
</evidence>
<dbReference type="GO" id="GO:0003677">
    <property type="term" value="F:DNA binding"/>
    <property type="evidence" value="ECO:0007669"/>
    <property type="project" value="UniProtKB-KW"/>
</dbReference>
<protein>
    <recommendedName>
        <fullName evidence="8">Zn(2)-C6 fungal-type domain-containing protein</fullName>
    </recommendedName>
</protein>
<dbReference type="Pfam" id="PF00172">
    <property type="entry name" value="Zn_clus"/>
    <property type="match status" value="1"/>
</dbReference>
<keyword evidence="10" id="KW-1185">Reference proteome</keyword>
<dbReference type="Proteomes" id="UP000185904">
    <property type="component" value="Unassembled WGS sequence"/>
</dbReference>
<dbReference type="SUPFAM" id="SSF57701">
    <property type="entry name" value="Zn2/Cys6 DNA-binding domain"/>
    <property type="match status" value="1"/>
</dbReference>
<evidence type="ECO:0000256" key="5">
    <source>
        <dbReference type="ARBA" id="ARBA00023163"/>
    </source>
</evidence>
<dbReference type="SMART" id="SM00906">
    <property type="entry name" value="Fungal_trans"/>
    <property type="match status" value="1"/>
</dbReference>
<feature type="domain" description="Zn(2)-C6 fungal-type" evidence="8">
    <location>
        <begin position="27"/>
        <end position="59"/>
    </location>
</feature>
<evidence type="ECO:0000256" key="7">
    <source>
        <dbReference type="SAM" id="MobiDB-lite"/>
    </source>
</evidence>
<dbReference type="PANTHER" id="PTHR47171:SF1">
    <property type="entry name" value="ZN(II)2CYS6 TRANSCRIPTION FACTOR (EUROFUNG)"/>
    <property type="match status" value="1"/>
</dbReference>
<feature type="region of interest" description="Disordered" evidence="7">
    <location>
        <begin position="657"/>
        <end position="711"/>
    </location>
</feature>
<feature type="region of interest" description="Disordered" evidence="7">
    <location>
        <begin position="64"/>
        <end position="138"/>
    </location>
</feature>
<comment type="caution">
    <text evidence="9">The sequence shown here is derived from an EMBL/GenBank/DDBJ whole genome shotgun (WGS) entry which is preliminary data.</text>
</comment>
<evidence type="ECO:0000313" key="9">
    <source>
        <dbReference type="EMBL" id="OAL35212.1"/>
    </source>
</evidence>
<sequence length="762" mass="85566">MAPPIMDQPHQTSSTQRGRPRQRSAVACTWCHARRVKCNAAAKGTPCSNCEAGGRHCMLIESKRGKKRKVSTSPSATQRDLSSIAQASPTETTPGHGNVYDPLKGVRNQPKNPQESHKPRTGSTSTGVSDKPDPAQDSQETLYAQVLDKATDTGMLQPDVKEGVVHVMYMGETFNLTHLLRQTNPDSARSTRKRHYVVRFNPKNRTADPVEEQQEEEEDNALTSFLQHQGCFRLPSVHTCYQLFQTYFEYVHPHYPILDREDFAAQYTDLQNPASYLLLQSVLFMASGHCELSVLLEAGFESRYHARKTFFQRAKALYDNDHEPNKVTVVQAMFLISFWWNGPTDQKDTWHWLGIAISLALTLGMHRSTQLSDMKPRDRCLWKKIWWSLFAEDKHAATALGRPVHIRRRDCDVEPLEIGDFDDEPRVARPDIFGRPERVDGLYVIALVELSMIAESIVESSFTAFNATTSDNADMFQSCSQALEQWRSGLPLELRIECTSNCLWTSMLHIAHSWFEIVTHRSISPQNLSPPSMKTAHCLAMDAANRMVRIVEELLSQSHILHCPIHIVPALFAAMGMQAVDICSGQSILEQLGVVKVRLAMIALRELQSTWPVSGWIFRLFAKIVRRIRHGDELLPHEPVNASPPVLMKMKMNSQDVAADKGDSPVPQSQVVIDQQHQEQHQQQSVFTGKAQYGQGQGQGQGQDPSLTPTTTTTAAYTISTTNPAGRYLFAETSSLAMPVSYPADWGTILDDGAWADLEYEF</sequence>